<dbReference type="Proteomes" id="UP001283361">
    <property type="component" value="Unassembled WGS sequence"/>
</dbReference>
<accession>A0AAE0YS31</accession>
<reference evidence="2" key="1">
    <citation type="journal article" date="2023" name="G3 (Bethesda)">
        <title>A reference genome for the long-term kleptoplast-retaining sea slug Elysia crispata morphotype clarki.</title>
        <authorList>
            <person name="Eastman K.E."/>
            <person name="Pendleton A.L."/>
            <person name="Shaikh M.A."/>
            <person name="Suttiyut T."/>
            <person name="Ogas R."/>
            <person name="Tomko P."/>
            <person name="Gavelis G."/>
            <person name="Widhalm J.R."/>
            <person name="Wisecaver J.H."/>
        </authorList>
    </citation>
    <scope>NUCLEOTIDE SEQUENCE</scope>
    <source>
        <strain evidence="2">ECLA1</strain>
    </source>
</reference>
<gene>
    <name evidence="2" type="ORF">RRG08_050946</name>
</gene>
<dbReference type="AlphaFoldDB" id="A0AAE0YS31"/>
<sequence length="73" mass="8349">MVWFKILIEWCYVLPGLAKHPANGLRVANSMVWFKILTEWCYVLPGLAKHPANGLRVVNSMVQDTNRVVLRIA</sequence>
<organism evidence="2 3">
    <name type="scientific">Elysia crispata</name>
    <name type="common">lettuce slug</name>
    <dbReference type="NCBI Taxonomy" id="231223"/>
    <lineage>
        <taxon>Eukaryota</taxon>
        <taxon>Metazoa</taxon>
        <taxon>Spiralia</taxon>
        <taxon>Lophotrochozoa</taxon>
        <taxon>Mollusca</taxon>
        <taxon>Gastropoda</taxon>
        <taxon>Heterobranchia</taxon>
        <taxon>Euthyneura</taxon>
        <taxon>Panpulmonata</taxon>
        <taxon>Sacoglossa</taxon>
        <taxon>Placobranchoidea</taxon>
        <taxon>Plakobranchidae</taxon>
        <taxon>Elysia</taxon>
    </lineage>
</organism>
<proteinExistence type="predicted"/>
<evidence type="ECO:0000256" key="1">
    <source>
        <dbReference type="SAM" id="SignalP"/>
    </source>
</evidence>
<feature type="signal peptide" evidence="1">
    <location>
        <begin position="1"/>
        <end position="18"/>
    </location>
</feature>
<evidence type="ECO:0000313" key="3">
    <source>
        <dbReference type="Proteomes" id="UP001283361"/>
    </source>
</evidence>
<keyword evidence="3" id="KW-1185">Reference proteome</keyword>
<protein>
    <submittedName>
        <fullName evidence="2">Uncharacterized protein</fullName>
    </submittedName>
</protein>
<feature type="chain" id="PRO_5042024305" evidence="1">
    <location>
        <begin position="19"/>
        <end position="73"/>
    </location>
</feature>
<name>A0AAE0YS31_9GAST</name>
<evidence type="ECO:0000313" key="2">
    <source>
        <dbReference type="EMBL" id="KAK3754284.1"/>
    </source>
</evidence>
<keyword evidence="1" id="KW-0732">Signal</keyword>
<dbReference type="EMBL" id="JAWDGP010005682">
    <property type="protein sequence ID" value="KAK3754284.1"/>
    <property type="molecule type" value="Genomic_DNA"/>
</dbReference>
<comment type="caution">
    <text evidence="2">The sequence shown here is derived from an EMBL/GenBank/DDBJ whole genome shotgun (WGS) entry which is preliminary data.</text>
</comment>